<sequence length="106" mass="12605">MQKVKFELKNDELSVINQIIENRINQQSLPTPETKLVESIIYELADKMLKKFITERMNVKAFKISLKYHQAYALHFILRDFQQVESKNPYINMVVLKIANQIHEQL</sequence>
<dbReference type="RefSeq" id="WP_286486084.1">
    <property type="nucleotide sequence ID" value="NZ_JACALR010000004.1"/>
</dbReference>
<evidence type="ECO:0000313" key="2">
    <source>
        <dbReference type="Proteomes" id="UP001173578"/>
    </source>
</evidence>
<dbReference type="EMBL" id="JACALR010000004">
    <property type="protein sequence ID" value="MDM1551536.1"/>
    <property type="molecule type" value="Genomic_DNA"/>
</dbReference>
<reference evidence="1" key="2">
    <citation type="journal article" date="2022" name="Sci. Total Environ.">
        <title>Prevalence, transmission, and molecular epidemiology of tet(X)-positive bacteria among humans, animals, and environmental niches in China: An epidemiological, and genomic-based study.</title>
        <authorList>
            <person name="Dong N."/>
            <person name="Zeng Y."/>
            <person name="Cai C."/>
            <person name="Sun C."/>
            <person name="Lu J."/>
            <person name="Liu C."/>
            <person name="Zhou H."/>
            <person name="Sun Q."/>
            <person name="Shu L."/>
            <person name="Wang H."/>
            <person name="Wang Y."/>
            <person name="Wang S."/>
            <person name="Wu C."/>
            <person name="Chan E.W."/>
            <person name="Chen G."/>
            <person name="Shen Z."/>
            <person name="Chen S."/>
            <person name="Zhang R."/>
        </authorList>
    </citation>
    <scope>NUCLEOTIDE SEQUENCE</scope>
    <source>
        <strain evidence="1">210</strain>
    </source>
</reference>
<dbReference type="Proteomes" id="UP001173578">
    <property type="component" value="Unassembled WGS sequence"/>
</dbReference>
<gene>
    <name evidence="1" type="ORF">HX095_09945</name>
</gene>
<proteinExistence type="predicted"/>
<dbReference type="AlphaFoldDB" id="A0AAW7DMK6"/>
<organism evidence="1 2">
    <name type="scientific">Empedobacter falsenii</name>
    <dbReference type="NCBI Taxonomy" id="343874"/>
    <lineage>
        <taxon>Bacteria</taxon>
        <taxon>Pseudomonadati</taxon>
        <taxon>Bacteroidota</taxon>
        <taxon>Flavobacteriia</taxon>
        <taxon>Flavobacteriales</taxon>
        <taxon>Weeksellaceae</taxon>
        <taxon>Empedobacter</taxon>
    </lineage>
</organism>
<reference evidence="1" key="1">
    <citation type="submission" date="2020-06" db="EMBL/GenBank/DDBJ databases">
        <authorList>
            <person name="Dong N."/>
        </authorList>
    </citation>
    <scope>NUCLEOTIDE SEQUENCE</scope>
    <source>
        <strain evidence="1">210</strain>
    </source>
</reference>
<evidence type="ECO:0000313" key="1">
    <source>
        <dbReference type="EMBL" id="MDM1551536.1"/>
    </source>
</evidence>
<accession>A0AAW7DMK6</accession>
<comment type="caution">
    <text evidence="1">The sequence shown here is derived from an EMBL/GenBank/DDBJ whole genome shotgun (WGS) entry which is preliminary data.</text>
</comment>
<name>A0AAW7DMK6_9FLAO</name>
<protein>
    <submittedName>
        <fullName evidence="1">Uncharacterized protein</fullName>
    </submittedName>
</protein>